<dbReference type="HOGENOM" id="CLU_871344_0_0_0"/>
<dbReference type="Proteomes" id="UP000002030">
    <property type="component" value="Chromosome"/>
</dbReference>
<dbReference type="SFLD" id="SFLDG01129">
    <property type="entry name" value="C1.5:_HAD__Beta-PGM__Phosphata"/>
    <property type="match status" value="1"/>
</dbReference>
<dbReference type="InterPro" id="IPR006439">
    <property type="entry name" value="HAD-SF_hydro_IA"/>
</dbReference>
<dbReference type="NCBIfam" id="TIGR01509">
    <property type="entry name" value="HAD-SF-IA-v3"/>
    <property type="match status" value="1"/>
</dbReference>
<evidence type="ECO:0000313" key="1">
    <source>
        <dbReference type="EMBL" id="ACZ18782.1"/>
    </source>
</evidence>
<dbReference type="PANTHER" id="PTHR43434:SF1">
    <property type="entry name" value="PHOSPHOGLYCOLATE PHOSPHATASE"/>
    <property type="match status" value="1"/>
</dbReference>
<dbReference type="OrthoDB" id="5623813at2"/>
<sequence length="319" mass="35271">MMIDPPFWHPAHCSAFIFDWDGVLVDGPLDFSPLRDRYFGGRRVMLLEEAERMEEPLRSRFLADLEDLEVSGASSCVPVDGALDLIAHLESRGIPWAVVSRNCRRAMEAASLAARVPLPEVTLSRDDFHPPKPDPAPLLHAARLLGTQPHECAFVGDFVYDLLGGRRARMRSILVNRLEEKWLPLADLSLPTLRDLLAVLGDPTPLVPWEYSSLARSVGEEELKRRFVTVALVEARPGFWEDAFLAASLGCGGFVTLDLEVDASMWALSPSMPVGALGRPLGEVLGAALRETFPLVRVLDDWPDPVPVTDLLVRWTHGG</sequence>
<accession>D1B929</accession>
<dbReference type="KEGG" id="tai:Taci_0546"/>
<dbReference type="EMBL" id="CP001818">
    <property type="protein sequence ID" value="ACZ18782.1"/>
    <property type="molecule type" value="Genomic_DNA"/>
</dbReference>
<name>D1B929_THEAS</name>
<dbReference type="SFLD" id="SFLDS00003">
    <property type="entry name" value="Haloacid_Dehalogenase"/>
    <property type="match status" value="1"/>
</dbReference>
<gene>
    <name evidence="1" type="ordered locus">Taci_0546</name>
</gene>
<dbReference type="AlphaFoldDB" id="D1B929"/>
<dbReference type="Gene3D" id="3.40.50.1000">
    <property type="entry name" value="HAD superfamily/HAD-like"/>
    <property type="match status" value="1"/>
</dbReference>
<dbReference type="InterPro" id="IPR050155">
    <property type="entry name" value="HAD-like_hydrolase_sf"/>
</dbReference>
<dbReference type="NCBIfam" id="TIGR01549">
    <property type="entry name" value="HAD-SF-IA-v1"/>
    <property type="match status" value="1"/>
</dbReference>
<proteinExistence type="predicted"/>
<protein>
    <submittedName>
        <fullName evidence="1">HAD-superfamily hydrolase, subfamily IA, variant 3</fullName>
    </submittedName>
</protein>
<dbReference type="GO" id="GO:0008967">
    <property type="term" value="F:phosphoglycolate phosphatase activity"/>
    <property type="evidence" value="ECO:0007669"/>
    <property type="project" value="TreeGrafter"/>
</dbReference>
<evidence type="ECO:0000313" key="2">
    <source>
        <dbReference type="Proteomes" id="UP000002030"/>
    </source>
</evidence>
<dbReference type="STRING" id="525903.Taci_0546"/>
<dbReference type="EnsemblBacteria" id="ACZ18782">
    <property type="protein sequence ID" value="ACZ18782"/>
    <property type="gene ID" value="Taci_0546"/>
</dbReference>
<keyword evidence="1" id="KW-0378">Hydrolase</keyword>
<dbReference type="Gene3D" id="1.10.260.80">
    <property type="match status" value="1"/>
</dbReference>
<dbReference type="Pfam" id="PF00702">
    <property type="entry name" value="Hydrolase"/>
    <property type="match status" value="1"/>
</dbReference>
<organism evidence="1 2">
    <name type="scientific">Thermanaerovibrio acidaminovorans (strain ATCC 49978 / DSM 6589 / Su883)</name>
    <name type="common">Selenomonas acidaminovorans</name>
    <dbReference type="NCBI Taxonomy" id="525903"/>
    <lineage>
        <taxon>Bacteria</taxon>
        <taxon>Thermotogati</taxon>
        <taxon>Synergistota</taxon>
        <taxon>Synergistia</taxon>
        <taxon>Synergistales</taxon>
        <taxon>Synergistaceae</taxon>
        <taxon>Thermanaerovibrio</taxon>
    </lineage>
</organism>
<dbReference type="PANTHER" id="PTHR43434">
    <property type="entry name" value="PHOSPHOGLYCOLATE PHOSPHATASE"/>
    <property type="match status" value="1"/>
</dbReference>
<dbReference type="eggNOG" id="COG0546">
    <property type="taxonomic scope" value="Bacteria"/>
</dbReference>
<dbReference type="GO" id="GO:0006281">
    <property type="term" value="P:DNA repair"/>
    <property type="evidence" value="ECO:0007669"/>
    <property type="project" value="TreeGrafter"/>
</dbReference>
<reference evidence="1 2" key="1">
    <citation type="journal article" date="2009" name="Stand. Genomic Sci.">
        <title>Complete genome sequence of Thermanaerovibrio acidaminovorans type strain (Su883).</title>
        <authorList>
            <person name="Chovatia M."/>
            <person name="Sikorski J."/>
            <person name="Schroder M."/>
            <person name="Lapidus A."/>
            <person name="Nolan M."/>
            <person name="Tice H."/>
            <person name="Glavina Del Rio T."/>
            <person name="Copeland A."/>
            <person name="Cheng J.F."/>
            <person name="Lucas S."/>
            <person name="Chen F."/>
            <person name="Bruce D."/>
            <person name="Goodwin L."/>
            <person name="Pitluck S."/>
            <person name="Ivanova N."/>
            <person name="Mavromatis K."/>
            <person name="Ovchinnikova G."/>
            <person name="Pati A."/>
            <person name="Chen A."/>
            <person name="Palaniappan K."/>
            <person name="Land M."/>
            <person name="Hauser L."/>
            <person name="Chang Y.J."/>
            <person name="Jeffries C.D."/>
            <person name="Chain P."/>
            <person name="Saunders E."/>
            <person name="Detter J.C."/>
            <person name="Brettin T."/>
            <person name="Rohde M."/>
            <person name="Goker M."/>
            <person name="Spring S."/>
            <person name="Bristow J."/>
            <person name="Markowitz V."/>
            <person name="Hugenholtz P."/>
            <person name="Kyrpides N.C."/>
            <person name="Klenk H.P."/>
            <person name="Eisen J.A."/>
        </authorList>
    </citation>
    <scope>NUCLEOTIDE SEQUENCE [LARGE SCALE GENOMIC DNA]</scope>
    <source>
        <strain evidence="2">ATCC 49978 / DSM 6589 / Su883</strain>
    </source>
</reference>
<dbReference type="SUPFAM" id="SSF56784">
    <property type="entry name" value="HAD-like"/>
    <property type="match status" value="1"/>
</dbReference>
<dbReference type="InterPro" id="IPR023214">
    <property type="entry name" value="HAD_sf"/>
</dbReference>
<keyword evidence="2" id="KW-1185">Reference proteome</keyword>
<dbReference type="CDD" id="cd07505">
    <property type="entry name" value="HAD_BPGM-like"/>
    <property type="match status" value="1"/>
</dbReference>
<dbReference type="InterPro" id="IPR036412">
    <property type="entry name" value="HAD-like_sf"/>
</dbReference>